<protein>
    <submittedName>
        <fullName evidence="1">AAA family ATPase</fullName>
    </submittedName>
</protein>
<accession>A0ABR7T8C8</accession>
<dbReference type="EMBL" id="JACVHF010000065">
    <property type="protein sequence ID" value="MBC9786675.1"/>
    <property type="molecule type" value="Genomic_DNA"/>
</dbReference>
<dbReference type="InterPro" id="IPR027417">
    <property type="entry name" value="P-loop_NTPase"/>
</dbReference>
<name>A0ABR7T8C8_HELCL</name>
<dbReference type="Gene3D" id="3.40.50.300">
    <property type="entry name" value="P-loop containing nucleotide triphosphate hydrolases"/>
    <property type="match status" value="1"/>
</dbReference>
<proteinExistence type="predicted"/>
<keyword evidence="2" id="KW-1185">Reference proteome</keyword>
<reference evidence="1 2" key="1">
    <citation type="submission" date="2020-07" db="EMBL/GenBank/DDBJ databases">
        <title>Draft whole-genome sequence of Heliobacterium chlorum DSM 3682, type strain.</title>
        <authorList>
            <person name="Kyndt J.A."/>
            <person name="Meyer T.E."/>
            <person name="Imhoff J.F."/>
        </authorList>
    </citation>
    <scope>NUCLEOTIDE SEQUENCE [LARGE SCALE GENOMIC DNA]</scope>
    <source>
        <strain evidence="1 2">DSM 3682</strain>
    </source>
</reference>
<dbReference type="Proteomes" id="UP000617402">
    <property type="component" value="Unassembled WGS sequence"/>
</dbReference>
<dbReference type="RefSeq" id="WP_188042093.1">
    <property type="nucleotide sequence ID" value="NZ_JACVHF010000065.1"/>
</dbReference>
<organism evidence="1 2">
    <name type="scientific">Heliobacterium chlorum</name>
    <dbReference type="NCBI Taxonomy" id="2698"/>
    <lineage>
        <taxon>Bacteria</taxon>
        <taxon>Bacillati</taxon>
        <taxon>Bacillota</taxon>
        <taxon>Clostridia</taxon>
        <taxon>Eubacteriales</taxon>
        <taxon>Heliobacteriaceae</taxon>
        <taxon>Heliobacterium</taxon>
    </lineage>
</organism>
<evidence type="ECO:0000313" key="1">
    <source>
        <dbReference type="EMBL" id="MBC9786675.1"/>
    </source>
</evidence>
<gene>
    <name evidence="1" type="ORF">H1S01_19730</name>
</gene>
<sequence>MTGVKIALTGKMRSGKDVAADYLVNHFGFKRFAFGDAIRDICKDLFPDADRNGKPRELYQELGQAVRQVNPDVWVNHLLRQIELEAGPFDNIVISDLRQWNEYFALVKAGYRTGRIRSKEITRIHRMKALGEEVKLDQIRHRTERTVDKLAVDFEIVNEGSLHELYCMMDSVLLRFTKDVA</sequence>
<comment type="caution">
    <text evidence="1">The sequence shown here is derived from an EMBL/GenBank/DDBJ whole genome shotgun (WGS) entry which is preliminary data.</text>
</comment>
<dbReference type="SUPFAM" id="SSF52540">
    <property type="entry name" value="P-loop containing nucleoside triphosphate hydrolases"/>
    <property type="match status" value="1"/>
</dbReference>
<dbReference type="Pfam" id="PF13238">
    <property type="entry name" value="AAA_18"/>
    <property type="match status" value="1"/>
</dbReference>
<evidence type="ECO:0000313" key="2">
    <source>
        <dbReference type="Proteomes" id="UP000617402"/>
    </source>
</evidence>